<dbReference type="Gene3D" id="3.40.800.20">
    <property type="entry name" value="Histone deacetylase domain"/>
    <property type="match status" value="1"/>
</dbReference>
<proteinExistence type="inferred from homology"/>
<dbReference type="RefSeq" id="WP_135482512.1">
    <property type="nucleotide sequence ID" value="NZ_SRMF01000002.1"/>
</dbReference>
<dbReference type="AlphaFoldDB" id="A0A4Z0W7C4"/>
<dbReference type="GO" id="GO:0004407">
    <property type="term" value="F:histone deacetylase activity"/>
    <property type="evidence" value="ECO:0007669"/>
    <property type="project" value="TreeGrafter"/>
</dbReference>
<protein>
    <submittedName>
        <fullName evidence="3">Histone deacetylase family protein</fullName>
    </submittedName>
</protein>
<evidence type="ECO:0000256" key="1">
    <source>
        <dbReference type="ARBA" id="ARBA00005947"/>
    </source>
</evidence>
<dbReference type="Pfam" id="PF00850">
    <property type="entry name" value="Hist_deacetyl"/>
    <property type="match status" value="1"/>
</dbReference>
<gene>
    <name evidence="3" type="ORF">E4656_07140</name>
</gene>
<accession>A0A4Z0W7C4</accession>
<dbReference type="Proteomes" id="UP000297475">
    <property type="component" value="Unassembled WGS sequence"/>
</dbReference>
<dbReference type="OrthoDB" id="9808367at2"/>
<comment type="similarity">
    <text evidence="1">Belongs to the histone deacetylase family.</text>
</comment>
<dbReference type="InterPro" id="IPR023696">
    <property type="entry name" value="Ureohydrolase_dom_sf"/>
</dbReference>
<sequence length="313" mass="34825">MTTGFIHHPVCLQHDMGDNHPESPARLQAILDRLHDSGLWSQLDIYQAPLAEDRHLLTVHLPRYVEQVRQIAPKHGLVHAGPDTLMGPHSLEAALRSAGCGIQAVDGIMNHLYQNAFCATRPPGHHAEPGITMGFCFFNNVAITARYLQREYGVKRLAIIDFDVHQGNGTAEILRGDSNVLFISSFQHPFYPHSHWEADRPNQLFSPLPAGSDGSLIRQIWTDDWQPALRAHQPEFILLSAGFDAHEDDPLAELAWQTEDYRWLTQQIMQEARSGGARGRVISCLEGGYNTAGLADSVQAHIEELLAAGEPTY</sequence>
<evidence type="ECO:0000313" key="4">
    <source>
        <dbReference type="Proteomes" id="UP000297475"/>
    </source>
</evidence>
<dbReference type="EMBL" id="SRMF01000002">
    <property type="protein sequence ID" value="TGG93954.1"/>
    <property type="molecule type" value="Genomic_DNA"/>
</dbReference>
<dbReference type="PANTHER" id="PTHR10625">
    <property type="entry name" value="HISTONE DEACETYLASE HDAC1-RELATED"/>
    <property type="match status" value="1"/>
</dbReference>
<evidence type="ECO:0000259" key="2">
    <source>
        <dbReference type="Pfam" id="PF00850"/>
    </source>
</evidence>
<keyword evidence="4" id="KW-1185">Reference proteome</keyword>
<comment type="caution">
    <text evidence="3">The sequence shown here is derived from an EMBL/GenBank/DDBJ whole genome shotgun (WGS) entry which is preliminary data.</text>
</comment>
<dbReference type="GO" id="GO:0040029">
    <property type="term" value="P:epigenetic regulation of gene expression"/>
    <property type="evidence" value="ECO:0007669"/>
    <property type="project" value="TreeGrafter"/>
</dbReference>
<name>A0A4Z0W7C4_9GAMM</name>
<dbReference type="PANTHER" id="PTHR10625:SF10">
    <property type="entry name" value="HISTONE DEACETYLASE HDAC1"/>
    <property type="match status" value="1"/>
</dbReference>
<dbReference type="InterPro" id="IPR000286">
    <property type="entry name" value="HDACs"/>
</dbReference>
<dbReference type="InterPro" id="IPR023801">
    <property type="entry name" value="His_deacetylse_dom"/>
</dbReference>
<dbReference type="PRINTS" id="PR01270">
    <property type="entry name" value="HDASUPER"/>
</dbReference>
<dbReference type="CDD" id="cd11599">
    <property type="entry name" value="HDAC_classII_2"/>
    <property type="match status" value="1"/>
</dbReference>
<feature type="domain" description="Histone deacetylase" evidence="2">
    <location>
        <begin position="20"/>
        <end position="304"/>
    </location>
</feature>
<evidence type="ECO:0000313" key="3">
    <source>
        <dbReference type="EMBL" id="TGG93954.1"/>
    </source>
</evidence>
<reference evidence="3 4" key="1">
    <citation type="submission" date="2019-04" db="EMBL/GenBank/DDBJ databases">
        <title>Natronospirillum operosus gen. nov., sp. nov., a haloalkaliphilic satellite isolated from decaying biomass of laboratory culture of cyanobacterium Geitlerinema sp. and proposal of Natronospirillaceae fam. nov. and Saccharospirillaceae fam. nov.</title>
        <authorList>
            <person name="Kevbrin V."/>
            <person name="Boltyanskaya Y."/>
            <person name="Koziaeva V."/>
            <person name="Grouzdev D.S."/>
            <person name="Park M."/>
            <person name="Cho J."/>
        </authorList>
    </citation>
    <scope>NUCLEOTIDE SEQUENCE [LARGE SCALE GENOMIC DNA]</scope>
    <source>
        <strain evidence="3 4">G-116</strain>
    </source>
</reference>
<organism evidence="3 4">
    <name type="scientific">Natronospirillum operosum</name>
    <dbReference type="NCBI Taxonomy" id="2759953"/>
    <lineage>
        <taxon>Bacteria</taxon>
        <taxon>Pseudomonadati</taxon>
        <taxon>Pseudomonadota</taxon>
        <taxon>Gammaproteobacteria</taxon>
        <taxon>Oceanospirillales</taxon>
        <taxon>Natronospirillaceae</taxon>
        <taxon>Natronospirillum</taxon>
    </lineage>
</organism>
<dbReference type="InterPro" id="IPR037138">
    <property type="entry name" value="His_deacetylse_dom_sf"/>
</dbReference>
<dbReference type="SUPFAM" id="SSF52768">
    <property type="entry name" value="Arginase/deacetylase"/>
    <property type="match status" value="1"/>
</dbReference>